<keyword evidence="4" id="KW-0812">Transmembrane</keyword>
<dbReference type="GO" id="GO:0042956">
    <property type="term" value="P:maltodextrin transmembrane transport"/>
    <property type="evidence" value="ECO:0007669"/>
    <property type="project" value="TreeGrafter"/>
</dbReference>
<feature type="non-terminal residue" evidence="5">
    <location>
        <position position="132"/>
    </location>
</feature>
<dbReference type="GO" id="GO:1990060">
    <property type="term" value="C:maltose transport complex"/>
    <property type="evidence" value="ECO:0007669"/>
    <property type="project" value="TreeGrafter"/>
</dbReference>
<dbReference type="InterPro" id="IPR035277">
    <property type="entry name" value="MalF_N"/>
</dbReference>
<keyword evidence="2" id="KW-0813">Transport</keyword>
<keyword evidence="4" id="KW-0472">Membrane</keyword>
<dbReference type="SUPFAM" id="SSF160964">
    <property type="entry name" value="MalF N-terminal region-like"/>
    <property type="match status" value="1"/>
</dbReference>
<name>W1XWZ4_9ZZZZ</name>
<evidence type="ECO:0000256" key="4">
    <source>
        <dbReference type="SAM" id="Phobius"/>
    </source>
</evidence>
<dbReference type="Gene3D" id="1.20.58.370">
    <property type="entry name" value="MalF N-terminal region-like"/>
    <property type="match status" value="1"/>
</dbReference>
<dbReference type="EMBL" id="AZMM01011594">
    <property type="protein sequence ID" value="ETJ33970.1"/>
    <property type="molecule type" value="Genomic_DNA"/>
</dbReference>
<evidence type="ECO:0000256" key="2">
    <source>
        <dbReference type="ARBA" id="ARBA00022448"/>
    </source>
</evidence>
<protein>
    <submittedName>
        <fullName evidence="5">Maltodextrin transport system permease protein malC</fullName>
    </submittedName>
</protein>
<keyword evidence="3" id="KW-1003">Cell membrane</keyword>
<feature type="transmembrane region" description="Helical" evidence="4">
    <location>
        <begin position="16"/>
        <end position="38"/>
    </location>
</feature>
<dbReference type="PANTHER" id="PTHR47314:SF1">
    <property type="entry name" value="MALTOSE_MALTODEXTRIN TRANSPORT SYSTEM PERMEASE PROTEIN MALF"/>
    <property type="match status" value="1"/>
</dbReference>
<feature type="transmembrane region" description="Helical" evidence="4">
    <location>
        <begin position="74"/>
        <end position="100"/>
    </location>
</feature>
<gene>
    <name evidence="5" type="ORF">Q604_UNBC11594G0001</name>
</gene>
<evidence type="ECO:0000256" key="1">
    <source>
        <dbReference type="ARBA" id="ARBA00004651"/>
    </source>
</evidence>
<evidence type="ECO:0000313" key="5">
    <source>
        <dbReference type="EMBL" id="ETJ33970.1"/>
    </source>
</evidence>
<reference evidence="5" key="1">
    <citation type="submission" date="2013-12" db="EMBL/GenBank/DDBJ databases">
        <title>A Varibaculum cambriense genome reconstructed from a premature infant gut community with otherwise low bacterial novelty that shifts toward anaerobic metabolism during the third week of life.</title>
        <authorList>
            <person name="Brown C.T."/>
            <person name="Sharon I."/>
            <person name="Thomas B.C."/>
            <person name="Castelle C.J."/>
            <person name="Morowitz M.J."/>
            <person name="Banfield J.F."/>
        </authorList>
    </citation>
    <scope>NUCLEOTIDE SEQUENCE</scope>
</reference>
<accession>W1XWZ4</accession>
<keyword evidence="4" id="KW-1133">Transmembrane helix</keyword>
<dbReference type="PANTHER" id="PTHR47314">
    <property type="entry name" value="MALTOSE/MALTODEXTRIN TRANSPORT SYSTEM PERMEASE PROTEIN MALF"/>
    <property type="match status" value="1"/>
</dbReference>
<sequence>SNLITLGEKPGRDNSLFMLIRGAFHSIFVIVYLAFYILNIKDAHTIAKRINNGIPVPLTLKDMIKGIYENGFPYLLIIPSYVAMTFAIIFPVIVTLMIAFTNYDFQHLPPNKLLDWVGLTNFTNIWSLSTFR</sequence>
<proteinExistence type="predicted"/>
<dbReference type="AlphaFoldDB" id="W1XWZ4"/>
<comment type="caution">
    <text evidence="5">The sequence shown here is derived from an EMBL/GenBank/DDBJ whole genome shotgun (WGS) entry which is preliminary data.</text>
</comment>
<feature type="non-terminal residue" evidence="5">
    <location>
        <position position="1"/>
    </location>
</feature>
<organism evidence="5">
    <name type="scientific">human gut metagenome</name>
    <dbReference type="NCBI Taxonomy" id="408170"/>
    <lineage>
        <taxon>unclassified sequences</taxon>
        <taxon>metagenomes</taxon>
        <taxon>organismal metagenomes</taxon>
    </lineage>
</organism>
<comment type="subcellular location">
    <subcellularLocation>
        <location evidence="1">Cell membrane</location>
        <topology evidence="1">Multi-pass membrane protein</topology>
    </subcellularLocation>
</comment>
<evidence type="ECO:0000256" key="3">
    <source>
        <dbReference type="ARBA" id="ARBA00022475"/>
    </source>
</evidence>
<dbReference type="GO" id="GO:0015423">
    <property type="term" value="F:ABC-type maltose transporter activity"/>
    <property type="evidence" value="ECO:0007669"/>
    <property type="project" value="TreeGrafter"/>
</dbReference>